<dbReference type="InterPro" id="IPR003673">
    <property type="entry name" value="CoA-Trfase_fam_III"/>
</dbReference>
<protein>
    <recommendedName>
        <fullName evidence="2">CoA transferase</fullName>
    </recommendedName>
</protein>
<dbReference type="PANTHER" id="PTHR48228:SF5">
    <property type="entry name" value="ALPHA-METHYLACYL-COA RACEMASE"/>
    <property type="match status" value="1"/>
</dbReference>
<dbReference type="AlphaFoldDB" id="A0A381TL61"/>
<evidence type="ECO:0000313" key="1">
    <source>
        <dbReference type="EMBL" id="SVA16826.1"/>
    </source>
</evidence>
<dbReference type="SUPFAM" id="SSF89796">
    <property type="entry name" value="CoA-transferase family III (CaiB/BaiF)"/>
    <property type="match status" value="1"/>
</dbReference>
<dbReference type="GO" id="GO:0003824">
    <property type="term" value="F:catalytic activity"/>
    <property type="evidence" value="ECO:0007669"/>
    <property type="project" value="InterPro"/>
</dbReference>
<reference evidence="1" key="1">
    <citation type="submission" date="2018-05" db="EMBL/GenBank/DDBJ databases">
        <authorList>
            <person name="Lanie J.A."/>
            <person name="Ng W.-L."/>
            <person name="Kazmierczak K.M."/>
            <person name="Andrzejewski T.M."/>
            <person name="Davidsen T.M."/>
            <person name="Wayne K.J."/>
            <person name="Tettelin H."/>
            <person name="Glass J.I."/>
            <person name="Rusch D."/>
            <person name="Podicherti R."/>
            <person name="Tsui H.-C.T."/>
            <person name="Winkler M.E."/>
        </authorList>
    </citation>
    <scope>NUCLEOTIDE SEQUENCE</scope>
</reference>
<dbReference type="InterPro" id="IPR023606">
    <property type="entry name" value="CoA-Trfase_III_dom_1_sf"/>
</dbReference>
<dbReference type="EMBL" id="UINC01004784">
    <property type="protein sequence ID" value="SVA16826.1"/>
    <property type="molecule type" value="Genomic_DNA"/>
</dbReference>
<dbReference type="Gene3D" id="3.40.50.10540">
    <property type="entry name" value="Crotonobetainyl-coa:carnitine coa-transferase, domain 1"/>
    <property type="match status" value="1"/>
</dbReference>
<dbReference type="Pfam" id="PF02515">
    <property type="entry name" value="CoA_transf_3"/>
    <property type="match status" value="1"/>
</dbReference>
<name>A0A381TL61_9ZZZZ</name>
<sequence>MSTGPLEGIKVIDLTRMAPGPFCTMMLGDMGASVTKVEAPPSSRISSFRKASEGEVARISAWNPLNRNKRSIILDLKMEEARLAFYEICKEADVVVEGFRPGVVDRLGCDYETINRINESIVYCSISGYGQTGPYKDLVGHDINYISIGGALGIIGSSDGTPSIPYNIIADFAAGGMNAAFSIVAALVARSSSGKGQSIDISMSDGVAYLLAASTGEYLRDGTVARPGKMTLNGGAPYYNVFRCLDGKYISIGCIETWFWENLCKAIGLETFGKVQFDQDKYEDIFQAMRSRFATRTREDWWMELSSLEDIAVAPVLDMSEMETDPHIKQRNMVVDAGIFDKEPVKQIGIGPKFSKTPGSIRSLGRMPGEDTFTVLSESGISKSDIEKLFQSGGAH</sequence>
<organism evidence="1">
    <name type="scientific">marine metagenome</name>
    <dbReference type="NCBI Taxonomy" id="408172"/>
    <lineage>
        <taxon>unclassified sequences</taxon>
        <taxon>metagenomes</taxon>
        <taxon>ecological metagenomes</taxon>
    </lineage>
</organism>
<dbReference type="InterPro" id="IPR044855">
    <property type="entry name" value="CoA-Trfase_III_dom3_sf"/>
</dbReference>
<accession>A0A381TL61</accession>
<dbReference type="PANTHER" id="PTHR48228">
    <property type="entry name" value="SUCCINYL-COA--D-CITRAMALATE COA-TRANSFERASE"/>
    <property type="match status" value="1"/>
</dbReference>
<dbReference type="Gene3D" id="3.30.1540.10">
    <property type="entry name" value="formyl-coa transferase, domain 3"/>
    <property type="match status" value="1"/>
</dbReference>
<gene>
    <name evidence="1" type="ORF">METZ01_LOCUS69680</name>
</gene>
<dbReference type="InterPro" id="IPR050509">
    <property type="entry name" value="CoA-transferase_III"/>
</dbReference>
<evidence type="ECO:0008006" key="2">
    <source>
        <dbReference type="Google" id="ProtNLM"/>
    </source>
</evidence>
<proteinExistence type="predicted"/>